<dbReference type="AlphaFoldDB" id="A0A2P2M597"/>
<sequence length="72" mass="8554">MNLTISEKLPFLESECNEENYLHPSKHQSFVNQKLLIHHNEPKHKQHWQGMKSTVIQHYRNAVGHQVPENSR</sequence>
<protein>
    <submittedName>
        <fullName evidence="1">Uncharacterized protein</fullName>
    </submittedName>
</protein>
<organism evidence="1">
    <name type="scientific">Rhizophora mucronata</name>
    <name type="common">Asiatic mangrove</name>
    <dbReference type="NCBI Taxonomy" id="61149"/>
    <lineage>
        <taxon>Eukaryota</taxon>
        <taxon>Viridiplantae</taxon>
        <taxon>Streptophyta</taxon>
        <taxon>Embryophyta</taxon>
        <taxon>Tracheophyta</taxon>
        <taxon>Spermatophyta</taxon>
        <taxon>Magnoliopsida</taxon>
        <taxon>eudicotyledons</taxon>
        <taxon>Gunneridae</taxon>
        <taxon>Pentapetalae</taxon>
        <taxon>rosids</taxon>
        <taxon>fabids</taxon>
        <taxon>Malpighiales</taxon>
        <taxon>Rhizophoraceae</taxon>
        <taxon>Rhizophora</taxon>
    </lineage>
</organism>
<reference evidence="1" key="1">
    <citation type="submission" date="2018-02" db="EMBL/GenBank/DDBJ databases">
        <title>Rhizophora mucronata_Transcriptome.</title>
        <authorList>
            <person name="Meera S.P."/>
            <person name="Sreeshan A."/>
            <person name="Augustine A."/>
        </authorList>
    </citation>
    <scope>NUCLEOTIDE SEQUENCE</scope>
    <source>
        <tissue evidence="1">Leaf</tissue>
    </source>
</reference>
<accession>A0A2P2M597</accession>
<dbReference type="EMBL" id="GGEC01044911">
    <property type="protein sequence ID" value="MBX25395.1"/>
    <property type="molecule type" value="Transcribed_RNA"/>
</dbReference>
<name>A0A2P2M597_RHIMU</name>
<proteinExistence type="predicted"/>
<evidence type="ECO:0000313" key="1">
    <source>
        <dbReference type="EMBL" id="MBX25395.1"/>
    </source>
</evidence>